<accession>W1NSV7</accession>
<dbReference type="HOGENOM" id="CLU_2870604_0_0_1"/>
<reference evidence="2" key="1">
    <citation type="journal article" date="2013" name="Science">
        <title>The Amborella genome and the evolution of flowering plants.</title>
        <authorList>
            <consortium name="Amborella Genome Project"/>
        </authorList>
    </citation>
    <scope>NUCLEOTIDE SEQUENCE [LARGE SCALE GENOMIC DNA]</scope>
</reference>
<dbReference type="Proteomes" id="UP000017836">
    <property type="component" value="Unassembled WGS sequence"/>
</dbReference>
<sequence length="64" mass="7557">MDRPYVTDRPDDIMDHPLHVKLNRPITLMSRFALMTSWIADEIALMTSWIADDIMDRPDDIIDR</sequence>
<proteinExistence type="predicted"/>
<evidence type="ECO:0000313" key="1">
    <source>
        <dbReference type="EMBL" id="ERM97950.1"/>
    </source>
</evidence>
<organism evidence="1 2">
    <name type="scientific">Amborella trichopoda</name>
    <dbReference type="NCBI Taxonomy" id="13333"/>
    <lineage>
        <taxon>Eukaryota</taxon>
        <taxon>Viridiplantae</taxon>
        <taxon>Streptophyta</taxon>
        <taxon>Embryophyta</taxon>
        <taxon>Tracheophyta</taxon>
        <taxon>Spermatophyta</taxon>
        <taxon>Magnoliopsida</taxon>
        <taxon>Amborellales</taxon>
        <taxon>Amborellaceae</taxon>
        <taxon>Amborella</taxon>
    </lineage>
</organism>
<name>W1NSV7_AMBTC</name>
<dbReference type="AlphaFoldDB" id="W1NSV7"/>
<gene>
    <name evidence="1" type="ORF">AMTR_s00117p00075380</name>
</gene>
<keyword evidence="2" id="KW-1185">Reference proteome</keyword>
<dbReference type="Gramene" id="ERM97950">
    <property type="protein sequence ID" value="ERM97950"/>
    <property type="gene ID" value="AMTR_s00117p00075380"/>
</dbReference>
<dbReference type="EMBL" id="KI395608">
    <property type="protein sequence ID" value="ERM97950.1"/>
    <property type="molecule type" value="Genomic_DNA"/>
</dbReference>
<protein>
    <submittedName>
        <fullName evidence="1">Uncharacterized protein</fullName>
    </submittedName>
</protein>
<evidence type="ECO:0000313" key="2">
    <source>
        <dbReference type="Proteomes" id="UP000017836"/>
    </source>
</evidence>